<evidence type="ECO:0000256" key="1">
    <source>
        <dbReference type="ARBA" id="ARBA00004429"/>
    </source>
</evidence>
<keyword evidence="6 8" id="KW-0472">Membrane</keyword>
<accession>A0A840ZLE8</accession>
<organism evidence="10 11">
    <name type="scientific">Methylorubrum rhodinum</name>
    <dbReference type="NCBI Taxonomy" id="29428"/>
    <lineage>
        <taxon>Bacteria</taxon>
        <taxon>Pseudomonadati</taxon>
        <taxon>Pseudomonadota</taxon>
        <taxon>Alphaproteobacteria</taxon>
        <taxon>Hyphomicrobiales</taxon>
        <taxon>Methylobacteriaceae</taxon>
        <taxon>Methylorubrum</taxon>
    </lineage>
</organism>
<evidence type="ECO:0000256" key="4">
    <source>
        <dbReference type="ARBA" id="ARBA00022692"/>
    </source>
</evidence>
<dbReference type="PANTHER" id="PTHR33362:SF7">
    <property type="entry name" value="SLL1103 PROTEIN"/>
    <property type="match status" value="1"/>
</dbReference>
<keyword evidence="4 8" id="KW-0812">Transmembrane</keyword>
<feature type="transmembrane region" description="Helical" evidence="8">
    <location>
        <begin position="61"/>
        <end position="82"/>
    </location>
</feature>
<keyword evidence="7" id="KW-0813">Transport</keyword>
<evidence type="ECO:0000256" key="6">
    <source>
        <dbReference type="ARBA" id="ARBA00023136"/>
    </source>
</evidence>
<reference evidence="10 11" key="1">
    <citation type="submission" date="2020-08" db="EMBL/GenBank/DDBJ databases">
        <title>Genomic Encyclopedia of Type Strains, Phase IV (KMG-IV): sequencing the most valuable type-strain genomes for metagenomic binning, comparative biology and taxonomic classification.</title>
        <authorList>
            <person name="Goeker M."/>
        </authorList>
    </citation>
    <scope>NUCLEOTIDE SEQUENCE [LARGE SCALE GENOMIC DNA]</scope>
    <source>
        <strain evidence="10 11">DSM 2163</strain>
    </source>
</reference>
<feature type="transmembrane region" description="Helical" evidence="8">
    <location>
        <begin position="103"/>
        <end position="136"/>
    </location>
</feature>
<dbReference type="AlphaFoldDB" id="A0A840ZLE8"/>
<feature type="domain" description="TRAP C4-dicarboxylate transport system permease DctM subunit" evidence="9">
    <location>
        <begin position="11"/>
        <end position="258"/>
    </location>
</feature>
<feature type="domain" description="TRAP C4-dicarboxylate transport system permease DctM subunit" evidence="9">
    <location>
        <begin position="323"/>
        <end position="567"/>
    </location>
</feature>
<dbReference type="GO" id="GO:0005886">
    <property type="term" value="C:plasma membrane"/>
    <property type="evidence" value="ECO:0007669"/>
    <property type="project" value="UniProtKB-SubCell"/>
</dbReference>
<evidence type="ECO:0000256" key="8">
    <source>
        <dbReference type="SAM" id="Phobius"/>
    </source>
</evidence>
<feature type="transmembrane region" description="Helical" evidence="8">
    <location>
        <begin position="148"/>
        <end position="175"/>
    </location>
</feature>
<feature type="transmembrane region" description="Helical" evidence="8">
    <location>
        <begin position="329"/>
        <end position="349"/>
    </location>
</feature>
<comment type="subcellular location">
    <subcellularLocation>
        <location evidence="1 7">Cell inner membrane</location>
        <topology evidence="1 7">Multi-pass membrane protein</topology>
    </subcellularLocation>
</comment>
<evidence type="ECO:0000256" key="2">
    <source>
        <dbReference type="ARBA" id="ARBA00022475"/>
    </source>
</evidence>
<feature type="transmembrane region" description="Helical" evidence="8">
    <location>
        <begin position="187"/>
        <end position="208"/>
    </location>
</feature>
<gene>
    <name evidence="10" type="ORF">HNR00_002347</name>
</gene>
<dbReference type="InterPro" id="IPR010656">
    <property type="entry name" value="DctM"/>
</dbReference>
<feature type="transmembrane region" description="Helical" evidence="8">
    <location>
        <begin position="12"/>
        <end position="41"/>
    </location>
</feature>
<evidence type="ECO:0000256" key="3">
    <source>
        <dbReference type="ARBA" id="ARBA00022519"/>
    </source>
</evidence>
<feature type="transmembrane region" description="Helical" evidence="8">
    <location>
        <begin position="270"/>
        <end position="291"/>
    </location>
</feature>
<dbReference type="GO" id="GO:0022857">
    <property type="term" value="F:transmembrane transporter activity"/>
    <property type="evidence" value="ECO:0007669"/>
    <property type="project" value="UniProtKB-UniRule"/>
</dbReference>
<evidence type="ECO:0000256" key="5">
    <source>
        <dbReference type="ARBA" id="ARBA00022989"/>
    </source>
</evidence>
<proteinExistence type="predicted"/>
<dbReference type="RefSeq" id="WP_183569364.1">
    <property type="nucleotide sequence ID" value="NZ_JACHOP010000008.1"/>
</dbReference>
<evidence type="ECO:0000313" key="10">
    <source>
        <dbReference type="EMBL" id="MBB5757633.1"/>
    </source>
</evidence>
<feature type="transmembrane region" description="Helical" evidence="8">
    <location>
        <begin position="429"/>
        <end position="450"/>
    </location>
</feature>
<comment type="caution">
    <text evidence="10">The sequence shown here is derived from an EMBL/GenBank/DDBJ whole genome shotgun (WGS) entry which is preliminary data.</text>
</comment>
<feature type="transmembrane region" description="Helical" evidence="8">
    <location>
        <begin position="550"/>
        <end position="571"/>
    </location>
</feature>
<keyword evidence="3 7" id="KW-0997">Cell inner membrane</keyword>
<evidence type="ECO:0000256" key="7">
    <source>
        <dbReference type="RuleBase" id="RU369079"/>
    </source>
</evidence>
<name>A0A840ZLE8_9HYPH</name>
<feature type="transmembrane region" description="Helical" evidence="8">
    <location>
        <begin position="470"/>
        <end position="492"/>
    </location>
</feature>
<feature type="transmembrane region" description="Helical" evidence="8">
    <location>
        <begin position="504"/>
        <end position="530"/>
    </location>
</feature>
<evidence type="ECO:0000259" key="9">
    <source>
        <dbReference type="Pfam" id="PF06808"/>
    </source>
</evidence>
<feature type="transmembrane region" description="Helical" evidence="8">
    <location>
        <begin position="361"/>
        <end position="384"/>
    </location>
</feature>
<dbReference type="InterPro" id="IPR004681">
    <property type="entry name" value="TRAP_DctM"/>
</dbReference>
<dbReference type="EMBL" id="JACHOP010000008">
    <property type="protein sequence ID" value="MBB5757633.1"/>
    <property type="molecule type" value="Genomic_DNA"/>
</dbReference>
<dbReference type="PANTHER" id="PTHR33362">
    <property type="entry name" value="SIALIC ACID TRAP TRANSPORTER PERMEASE PROTEIN SIAT-RELATED"/>
    <property type="match status" value="1"/>
</dbReference>
<keyword evidence="11" id="KW-1185">Reference proteome</keyword>
<protein>
    <submittedName>
        <fullName evidence="10">TRAP-type mannitol/chloroaromatic compound transport system permease large subunit</fullName>
    </submittedName>
</protein>
<sequence>MTDPGLGLLMLGLIVVAIMMGFPTAFTLMGLGIFFGFYAFYNPNEALIDNRIFDLMVQRTYGAMTNDVLISIPLFVLMGYVMERGALVDKMFYAVQLSFRRVPASLAVATLIVCTFWGIASGLVGAVVVLMGVIAMNPMLKAGYDTRLAAGVITAGGTLGILIPPSVMIIVYAAVAGQSVVKLYAAAIFPGFFLALLYVAYIIGWAMLQPKIAPRLPEEQTRVPVEDWMLRLQAAASNNMLVGLFRASFAPAKLGTAAAAIPRGKALKNFGTALVPFLMTSAVLGIVWWYVTIYQTAKRDDAPPEGLEVLGGGPAPEAVAVDAAPAMGFYWSFAVVSALSLVVLARYYRRMDAERFEVLKLLSSSVMPLGILSFLVLAVILFGITTATESAAVGAAGAFVLALQARTLNWKRTKEAVFLTAKTTAMICWLFVGSALFSAVFALLGGQALVEQWVLSLGLTPLQFMILSQAIIFVLGWPLEWTEIIIIFVPIFMPLLKHFGIDPILWGVLVFVNLQAAFLSPPVAMSAFYLKGVSPPHVTLNQIFAGMMPYMGIVILCMVIMYLWPGMVLWLPTYLYGN</sequence>
<feature type="transmembrane region" description="Helical" evidence="8">
    <location>
        <begin position="390"/>
        <end position="408"/>
    </location>
</feature>
<evidence type="ECO:0000313" key="11">
    <source>
        <dbReference type="Proteomes" id="UP000583454"/>
    </source>
</evidence>
<dbReference type="Pfam" id="PF06808">
    <property type="entry name" value="DctM"/>
    <property type="match status" value="2"/>
</dbReference>
<comment type="function">
    <text evidence="7">Part of the tripartite ATP-independent periplasmic (TRAP) transport system.</text>
</comment>
<dbReference type="Proteomes" id="UP000583454">
    <property type="component" value="Unassembled WGS sequence"/>
</dbReference>
<keyword evidence="2" id="KW-1003">Cell membrane</keyword>
<keyword evidence="5 8" id="KW-1133">Transmembrane helix</keyword>